<reference evidence="2 3" key="1">
    <citation type="submission" date="2013-09" db="EMBL/GenBank/DDBJ databases">
        <title>Corchorus capsularis genome sequencing.</title>
        <authorList>
            <person name="Alam M."/>
            <person name="Haque M.S."/>
            <person name="Islam M.S."/>
            <person name="Emdad E.M."/>
            <person name="Islam M.M."/>
            <person name="Ahmed B."/>
            <person name="Halim A."/>
            <person name="Hossen Q.M.M."/>
            <person name="Hossain M.Z."/>
            <person name="Ahmed R."/>
            <person name="Khan M.M."/>
            <person name="Islam R."/>
            <person name="Rashid M.M."/>
            <person name="Khan S.A."/>
            <person name="Rahman M.S."/>
            <person name="Alam M."/>
        </authorList>
    </citation>
    <scope>NUCLEOTIDE SEQUENCE [LARGE SCALE GENOMIC DNA]</scope>
    <source>
        <strain evidence="3">cv. CVL-1</strain>
        <tissue evidence="2">Whole seedling</tissue>
    </source>
</reference>
<dbReference type="Proteomes" id="UP000188268">
    <property type="component" value="Unassembled WGS sequence"/>
</dbReference>
<dbReference type="Gramene" id="OMO54243">
    <property type="protein sequence ID" value="OMO54243"/>
    <property type="gene ID" value="CCACVL1_27948"/>
</dbReference>
<comment type="caution">
    <text evidence="2">The sequence shown here is derived from an EMBL/GenBank/DDBJ whole genome shotgun (WGS) entry which is preliminary data.</text>
</comment>
<feature type="coiled-coil region" evidence="1">
    <location>
        <begin position="157"/>
        <end position="296"/>
    </location>
</feature>
<name>A0A1R3G849_COCAP</name>
<protein>
    <submittedName>
        <fullName evidence="2">Uncharacterized protein</fullName>
    </submittedName>
</protein>
<evidence type="ECO:0000256" key="1">
    <source>
        <dbReference type="SAM" id="Coils"/>
    </source>
</evidence>
<proteinExistence type="predicted"/>
<evidence type="ECO:0000313" key="3">
    <source>
        <dbReference type="Proteomes" id="UP000188268"/>
    </source>
</evidence>
<gene>
    <name evidence="2" type="ORF">CCACVL1_27948</name>
</gene>
<accession>A0A1R3G849</accession>
<dbReference type="OrthoDB" id="987467at2759"/>
<sequence>MAVTRERDRREKNVVNNLPPIIEWEERAASPRPATPYRQGIHTPSSPLCFEAFFQASSSTTTLPTQDEHHMQSFQDDVNPVAPVPTSFEAFDASKNPKAVVNKDKRCRKRRKEIKEEESVEIGLDKNEGVAFSSTAGAFDASLSKDQRYRLRLKEKQKFKDEEIDRLSSELKAKNKECASLKEKEQFKDEEIVRLHSELEAKNEECESVKEKEHFKEDQIKRQQEEIARILSELEAKNEECASLKEREQFKEYQIKRQLEEIAWILSELEAKKEECASLKEKVKDKDEALEHLTDEAFRAIYP</sequence>
<organism evidence="2 3">
    <name type="scientific">Corchorus capsularis</name>
    <name type="common">Jute</name>
    <dbReference type="NCBI Taxonomy" id="210143"/>
    <lineage>
        <taxon>Eukaryota</taxon>
        <taxon>Viridiplantae</taxon>
        <taxon>Streptophyta</taxon>
        <taxon>Embryophyta</taxon>
        <taxon>Tracheophyta</taxon>
        <taxon>Spermatophyta</taxon>
        <taxon>Magnoliopsida</taxon>
        <taxon>eudicotyledons</taxon>
        <taxon>Gunneridae</taxon>
        <taxon>Pentapetalae</taxon>
        <taxon>rosids</taxon>
        <taxon>malvids</taxon>
        <taxon>Malvales</taxon>
        <taxon>Malvaceae</taxon>
        <taxon>Grewioideae</taxon>
        <taxon>Apeibeae</taxon>
        <taxon>Corchorus</taxon>
    </lineage>
</organism>
<keyword evidence="1" id="KW-0175">Coiled coil</keyword>
<dbReference type="EMBL" id="AWWV01015002">
    <property type="protein sequence ID" value="OMO54243.1"/>
    <property type="molecule type" value="Genomic_DNA"/>
</dbReference>
<dbReference type="AlphaFoldDB" id="A0A1R3G849"/>
<keyword evidence="3" id="KW-1185">Reference proteome</keyword>
<evidence type="ECO:0000313" key="2">
    <source>
        <dbReference type="EMBL" id="OMO54243.1"/>
    </source>
</evidence>